<proteinExistence type="predicted"/>
<evidence type="ECO:0000313" key="2">
    <source>
        <dbReference type="EMBL" id="VAW03089.1"/>
    </source>
</evidence>
<organism evidence="2">
    <name type="scientific">hydrothermal vent metagenome</name>
    <dbReference type="NCBI Taxonomy" id="652676"/>
    <lineage>
        <taxon>unclassified sequences</taxon>
        <taxon>metagenomes</taxon>
        <taxon>ecological metagenomes</taxon>
    </lineage>
</organism>
<dbReference type="GO" id="GO:0000160">
    <property type="term" value="P:phosphorelay signal transduction system"/>
    <property type="evidence" value="ECO:0007669"/>
    <property type="project" value="InterPro"/>
</dbReference>
<dbReference type="InterPro" id="IPR036641">
    <property type="entry name" value="HPT_dom_sf"/>
</dbReference>
<accession>A0A3B0SRC0</accession>
<gene>
    <name evidence="2" type="ORF">MNBD_ALPHA08-172</name>
</gene>
<evidence type="ECO:0000259" key="1">
    <source>
        <dbReference type="Pfam" id="PF01627"/>
    </source>
</evidence>
<reference evidence="2" key="1">
    <citation type="submission" date="2018-06" db="EMBL/GenBank/DDBJ databases">
        <authorList>
            <person name="Zhirakovskaya E."/>
        </authorList>
    </citation>
    <scope>NUCLEOTIDE SEQUENCE</scope>
</reference>
<feature type="domain" description="HPt" evidence="1">
    <location>
        <begin position="48"/>
        <end position="112"/>
    </location>
</feature>
<sequence length="132" mass="14078">MNFSAKTMAGNEFGGHLNEVREQVDLRVLNLDHLAQYTANDAGLESELLGLFKDQAVLQFENIQSADCKDDWEMAVHTLKGSARGIGAGQVAALSVDLETVGFAGTATEKQAVTNKLKQAVAVCVAAIETLI</sequence>
<protein>
    <recommendedName>
        <fullName evidence="1">HPt domain-containing protein</fullName>
    </recommendedName>
</protein>
<dbReference type="InterPro" id="IPR008207">
    <property type="entry name" value="Sig_transdc_His_kin_Hpt_dom"/>
</dbReference>
<dbReference type="AlphaFoldDB" id="A0A3B0SRC0"/>
<dbReference type="EMBL" id="UOEC01000206">
    <property type="protein sequence ID" value="VAW03089.1"/>
    <property type="molecule type" value="Genomic_DNA"/>
</dbReference>
<dbReference type="SUPFAM" id="SSF47226">
    <property type="entry name" value="Histidine-containing phosphotransfer domain, HPT domain"/>
    <property type="match status" value="1"/>
</dbReference>
<name>A0A3B0SRC0_9ZZZZ</name>
<dbReference type="Pfam" id="PF01627">
    <property type="entry name" value="Hpt"/>
    <property type="match status" value="1"/>
</dbReference>
<dbReference type="Gene3D" id="1.20.120.160">
    <property type="entry name" value="HPT domain"/>
    <property type="match status" value="1"/>
</dbReference>